<dbReference type="EMBL" id="QTSX02004328">
    <property type="protein sequence ID" value="KAJ9065726.1"/>
    <property type="molecule type" value="Genomic_DNA"/>
</dbReference>
<proteinExistence type="predicted"/>
<name>A0ACC2SU02_9FUNG</name>
<comment type="caution">
    <text evidence="1">The sequence shown here is derived from an EMBL/GenBank/DDBJ whole genome shotgun (WGS) entry which is preliminary data.</text>
</comment>
<dbReference type="Proteomes" id="UP001165960">
    <property type="component" value="Unassembled WGS sequence"/>
</dbReference>
<accession>A0ACC2SU02</accession>
<evidence type="ECO:0000313" key="2">
    <source>
        <dbReference type="Proteomes" id="UP001165960"/>
    </source>
</evidence>
<reference evidence="1" key="1">
    <citation type="submission" date="2022-04" db="EMBL/GenBank/DDBJ databases">
        <title>Genome of the entomopathogenic fungus Entomophthora muscae.</title>
        <authorList>
            <person name="Elya C."/>
            <person name="Lovett B.R."/>
            <person name="Lee E."/>
            <person name="Macias A.M."/>
            <person name="Hajek A.E."/>
            <person name="De Bivort B.L."/>
            <person name="Kasson M.T."/>
            <person name="De Fine Licht H.H."/>
            <person name="Stajich J.E."/>
        </authorList>
    </citation>
    <scope>NUCLEOTIDE SEQUENCE</scope>
    <source>
        <strain evidence="1">Berkeley</strain>
    </source>
</reference>
<gene>
    <name evidence="1" type="ORF">DSO57_1016657</name>
</gene>
<keyword evidence="2" id="KW-1185">Reference proteome</keyword>
<organism evidence="1 2">
    <name type="scientific">Entomophthora muscae</name>
    <dbReference type="NCBI Taxonomy" id="34485"/>
    <lineage>
        <taxon>Eukaryota</taxon>
        <taxon>Fungi</taxon>
        <taxon>Fungi incertae sedis</taxon>
        <taxon>Zoopagomycota</taxon>
        <taxon>Entomophthoromycotina</taxon>
        <taxon>Entomophthoromycetes</taxon>
        <taxon>Entomophthorales</taxon>
        <taxon>Entomophthoraceae</taxon>
        <taxon>Entomophthora</taxon>
    </lineage>
</organism>
<evidence type="ECO:0000313" key="1">
    <source>
        <dbReference type="EMBL" id="KAJ9065726.1"/>
    </source>
</evidence>
<sequence length="362" mass="40484">MFASPPILTRHNATTSLSMAHATFDPLSLEDRPKLVRKKSGEVVKSALRLAMGPKSEARSVHFPRTLVRVRSFDKKLCPQSVSGYTPLGIRTLNFSTNAHLFDHMVVCLDKIERDPETEQVVGTVRVLNLDFQKKVMARYSFDNWESFLTVNATFAYTYNVSANHDAFEFRIDIPASMRISDDLNIRYCLKFAIQYTVLDQEHWDNNQGRNYAVEITPAVELDPELMDESKVVPPSPDNRSLVQERGQSPESFDPFKYAFTNSKSSLGNRYSLSSSLSKPTNPAPSKFGRSVKLESGKNSLSAPVYDATQLPPTTLYSSSPSNFSCSPVNSSSFGWAKAQSSWFDSITLEDIQARSPPVHSS</sequence>
<protein>
    <submittedName>
        <fullName evidence="1">Uncharacterized protein</fullName>
    </submittedName>
</protein>